<comment type="caution">
    <text evidence="1">The sequence shown here is derived from an EMBL/GenBank/DDBJ whole genome shotgun (WGS) entry which is preliminary data.</text>
</comment>
<evidence type="ECO:0000313" key="1">
    <source>
        <dbReference type="EMBL" id="TKR65412.1"/>
    </source>
</evidence>
<dbReference type="Proteomes" id="UP000298663">
    <property type="component" value="Unassembled WGS sequence"/>
</dbReference>
<keyword evidence="2" id="KW-1185">Reference proteome</keyword>
<reference evidence="1 2" key="2">
    <citation type="journal article" date="2019" name="G3 (Bethesda)">
        <title>Hybrid Assembly of the Genome of the Entomopathogenic Nematode Steinernema carpocapsae Identifies the X-Chromosome.</title>
        <authorList>
            <person name="Serra L."/>
            <person name="Macchietto M."/>
            <person name="Macias-Munoz A."/>
            <person name="McGill C.J."/>
            <person name="Rodriguez I.M."/>
            <person name="Rodriguez B."/>
            <person name="Murad R."/>
            <person name="Mortazavi A."/>
        </authorList>
    </citation>
    <scope>NUCLEOTIDE SEQUENCE [LARGE SCALE GENOMIC DNA]</scope>
    <source>
        <strain evidence="1 2">ALL</strain>
    </source>
</reference>
<dbReference type="AlphaFoldDB" id="A0A4U5M949"/>
<name>A0A4U5M949_STECR</name>
<dbReference type="EMBL" id="AZBU02000009">
    <property type="protein sequence ID" value="TKR65412.1"/>
    <property type="molecule type" value="Genomic_DNA"/>
</dbReference>
<gene>
    <name evidence="1" type="ORF">L596_025818</name>
</gene>
<sequence>MRKRRKTGRNKKEFFGDFLHRNNLKLIEENAILDTRCFFQNAIIDTPILDTQKRPDTRYPILDTCIVLLLIYYTYLEIKARSGQIAAGALD</sequence>
<evidence type="ECO:0000313" key="2">
    <source>
        <dbReference type="Proteomes" id="UP000298663"/>
    </source>
</evidence>
<protein>
    <submittedName>
        <fullName evidence="1">Uncharacterized protein</fullName>
    </submittedName>
</protein>
<organism evidence="1 2">
    <name type="scientific">Steinernema carpocapsae</name>
    <name type="common">Entomopathogenic nematode</name>
    <dbReference type="NCBI Taxonomy" id="34508"/>
    <lineage>
        <taxon>Eukaryota</taxon>
        <taxon>Metazoa</taxon>
        <taxon>Ecdysozoa</taxon>
        <taxon>Nematoda</taxon>
        <taxon>Chromadorea</taxon>
        <taxon>Rhabditida</taxon>
        <taxon>Tylenchina</taxon>
        <taxon>Panagrolaimomorpha</taxon>
        <taxon>Strongyloidoidea</taxon>
        <taxon>Steinernematidae</taxon>
        <taxon>Steinernema</taxon>
    </lineage>
</organism>
<reference evidence="1 2" key="1">
    <citation type="journal article" date="2015" name="Genome Biol.">
        <title>Comparative genomics of Steinernema reveals deeply conserved gene regulatory networks.</title>
        <authorList>
            <person name="Dillman A.R."/>
            <person name="Macchietto M."/>
            <person name="Porter C.F."/>
            <person name="Rogers A."/>
            <person name="Williams B."/>
            <person name="Antoshechkin I."/>
            <person name="Lee M.M."/>
            <person name="Goodwin Z."/>
            <person name="Lu X."/>
            <person name="Lewis E.E."/>
            <person name="Goodrich-Blair H."/>
            <person name="Stock S.P."/>
            <person name="Adams B.J."/>
            <person name="Sternberg P.W."/>
            <person name="Mortazavi A."/>
        </authorList>
    </citation>
    <scope>NUCLEOTIDE SEQUENCE [LARGE SCALE GENOMIC DNA]</scope>
    <source>
        <strain evidence="1 2">ALL</strain>
    </source>
</reference>
<accession>A0A4U5M949</accession>
<proteinExistence type="predicted"/>